<gene>
    <name evidence="1" type="ORF">PENTCL1PPCAC_9975</name>
</gene>
<dbReference type="AlphaFoldDB" id="A0AAV5SXC2"/>
<organism evidence="1 2">
    <name type="scientific">Pristionchus entomophagus</name>
    <dbReference type="NCBI Taxonomy" id="358040"/>
    <lineage>
        <taxon>Eukaryota</taxon>
        <taxon>Metazoa</taxon>
        <taxon>Ecdysozoa</taxon>
        <taxon>Nematoda</taxon>
        <taxon>Chromadorea</taxon>
        <taxon>Rhabditida</taxon>
        <taxon>Rhabditina</taxon>
        <taxon>Diplogasteromorpha</taxon>
        <taxon>Diplogasteroidea</taxon>
        <taxon>Neodiplogasteridae</taxon>
        <taxon>Pristionchus</taxon>
    </lineage>
</organism>
<keyword evidence="2" id="KW-1185">Reference proteome</keyword>
<comment type="caution">
    <text evidence="1">The sequence shown here is derived from an EMBL/GenBank/DDBJ whole genome shotgun (WGS) entry which is preliminary data.</text>
</comment>
<dbReference type="EMBL" id="BTSX01000003">
    <property type="protein sequence ID" value="GMS87800.1"/>
    <property type="molecule type" value="Genomic_DNA"/>
</dbReference>
<sequence length="91" mass="9780">MELFGKAVTGDATQIREVSTIQNQVDMLCASGRYVALGMLSELYSNRPGASMKSPCPLQIIDSADLSSFPINSAIAQEPYGKLAPVTFYFG</sequence>
<reference evidence="1" key="1">
    <citation type="submission" date="2023-10" db="EMBL/GenBank/DDBJ databases">
        <title>Genome assembly of Pristionchus species.</title>
        <authorList>
            <person name="Yoshida K."/>
            <person name="Sommer R.J."/>
        </authorList>
    </citation>
    <scope>NUCLEOTIDE SEQUENCE</scope>
    <source>
        <strain evidence="1">RS0144</strain>
    </source>
</reference>
<feature type="non-terminal residue" evidence="1">
    <location>
        <position position="91"/>
    </location>
</feature>
<proteinExistence type="predicted"/>
<dbReference type="Proteomes" id="UP001432027">
    <property type="component" value="Unassembled WGS sequence"/>
</dbReference>
<accession>A0AAV5SXC2</accession>
<evidence type="ECO:0000313" key="2">
    <source>
        <dbReference type="Proteomes" id="UP001432027"/>
    </source>
</evidence>
<evidence type="ECO:0000313" key="1">
    <source>
        <dbReference type="EMBL" id="GMS87800.1"/>
    </source>
</evidence>
<protein>
    <submittedName>
        <fullName evidence="1">Uncharacterized protein</fullName>
    </submittedName>
</protein>
<name>A0AAV5SXC2_9BILA</name>